<keyword evidence="3" id="KW-1003">Cell membrane</keyword>
<dbReference type="InterPro" id="IPR007387">
    <property type="entry name" value="TRAP_DctQ"/>
</dbReference>
<evidence type="ECO:0000313" key="10">
    <source>
        <dbReference type="EMBL" id="QEA04140.1"/>
    </source>
</evidence>
<dbReference type="EMBL" id="MN079080">
    <property type="protein sequence ID" value="QEA04140.1"/>
    <property type="molecule type" value="Genomic_DNA"/>
</dbReference>
<keyword evidence="2" id="KW-0813">Transport</keyword>
<evidence type="ECO:0000256" key="7">
    <source>
        <dbReference type="ARBA" id="ARBA00023136"/>
    </source>
</evidence>
<name>A0A5B8R671_9ZZZZ</name>
<comment type="subcellular location">
    <subcellularLocation>
        <location evidence="1">Cell inner membrane</location>
        <topology evidence="1">Multi-pass membrane protein</topology>
    </subcellularLocation>
</comment>
<keyword evidence="6 8" id="KW-1133">Transmembrane helix</keyword>
<dbReference type="InterPro" id="IPR055348">
    <property type="entry name" value="DctQ"/>
</dbReference>
<feature type="transmembrane region" description="Helical" evidence="8">
    <location>
        <begin position="138"/>
        <end position="156"/>
    </location>
</feature>
<evidence type="ECO:0000259" key="9">
    <source>
        <dbReference type="Pfam" id="PF04290"/>
    </source>
</evidence>
<dbReference type="AlphaFoldDB" id="A0A5B8R671"/>
<proteinExistence type="predicted"/>
<dbReference type="PANTHER" id="PTHR35011:SF4">
    <property type="entry name" value="SLL1102 PROTEIN"/>
    <property type="match status" value="1"/>
</dbReference>
<dbReference type="PANTHER" id="PTHR35011">
    <property type="entry name" value="2,3-DIKETO-L-GULONATE TRAP TRANSPORTER SMALL PERMEASE PROTEIN YIAM"/>
    <property type="match status" value="1"/>
</dbReference>
<reference evidence="10" key="1">
    <citation type="submission" date="2019-06" db="EMBL/GenBank/DDBJ databases">
        <authorList>
            <person name="Murdoch R.W."/>
            <person name="Fathepure B."/>
        </authorList>
    </citation>
    <scope>NUCLEOTIDE SEQUENCE</scope>
</reference>
<evidence type="ECO:0000256" key="3">
    <source>
        <dbReference type="ARBA" id="ARBA00022475"/>
    </source>
</evidence>
<keyword evidence="5 8" id="KW-0812">Transmembrane</keyword>
<evidence type="ECO:0000256" key="6">
    <source>
        <dbReference type="ARBA" id="ARBA00022989"/>
    </source>
</evidence>
<keyword evidence="4" id="KW-0997">Cell inner membrane</keyword>
<organism evidence="10">
    <name type="scientific">uncultured organism</name>
    <dbReference type="NCBI Taxonomy" id="155900"/>
    <lineage>
        <taxon>unclassified sequences</taxon>
        <taxon>environmental samples</taxon>
    </lineage>
</organism>
<evidence type="ECO:0000256" key="8">
    <source>
        <dbReference type="SAM" id="Phobius"/>
    </source>
</evidence>
<accession>A0A5B8R671</accession>
<feature type="domain" description="Tripartite ATP-independent periplasmic transporters DctQ component" evidence="9">
    <location>
        <begin position="29"/>
        <end position="163"/>
    </location>
</feature>
<evidence type="ECO:0000256" key="5">
    <source>
        <dbReference type="ARBA" id="ARBA00022692"/>
    </source>
</evidence>
<feature type="transmembrane region" description="Helical" evidence="8">
    <location>
        <begin position="58"/>
        <end position="75"/>
    </location>
</feature>
<feature type="transmembrane region" description="Helical" evidence="8">
    <location>
        <begin position="96"/>
        <end position="118"/>
    </location>
</feature>
<dbReference type="Pfam" id="PF04290">
    <property type="entry name" value="DctQ"/>
    <property type="match status" value="1"/>
</dbReference>
<protein>
    <recommendedName>
        <fullName evidence="9">Tripartite ATP-independent periplasmic transporters DctQ component domain-containing protein</fullName>
    </recommendedName>
</protein>
<sequence>MRFLLRIAGGIDCLNRWIGRAVYWLALAMILIGVYNASVRYLGSYIGENLASNAYLEAQWYLFGIVFLLGAGHTLSSDGHVRVDVLYGRLSERGKAWVDFLGSVLFLIPFCMLVIWLSTKWAALSWQTWESSGNPGGLARYPIKTVVPVAFVLLLLQGFSQAVKSGAVLTGHRKRLFDDSEAAEGEDEATHGTDVP</sequence>
<feature type="transmembrane region" description="Helical" evidence="8">
    <location>
        <begin position="21"/>
        <end position="38"/>
    </location>
</feature>
<evidence type="ECO:0000256" key="4">
    <source>
        <dbReference type="ARBA" id="ARBA00022519"/>
    </source>
</evidence>
<dbReference type="GO" id="GO:0005886">
    <property type="term" value="C:plasma membrane"/>
    <property type="evidence" value="ECO:0007669"/>
    <property type="project" value="UniProtKB-SubCell"/>
</dbReference>
<gene>
    <name evidence="10" type="ORF">KBTEX_00443</name>
</gene>
<keyword evidence="7 8" id="KW-0472">Membrane</keyword>
<evidence type="ECO:0000256" key="1">
    <source>
        <dbReference type="ARBA" id="ARBA00004429"/>
    </source>
</evidence>
<evidence type="ECO:0000256" key="2">
    <source>
        <dbReference type="ARBA" id="ARBA00022448"/>
    </source>
</evidence>